<name>A0A1D1VGG8_RAMVA</name>
<organism evidence="2 3">
    <name type="scientific">Ramazzottius varieornatus</name>
    <name type="common">Water bear</name>
    <name type="synonym">Tardigrade</name>
    <dbReference type="NCBI Taxonomy" id="947166"/>
    <lineage>
        <taxon>Eukaryota</taxon>
        <taxon>Metazoa</taxon>
        <taxon>Ecdysozoa</taxon>
        <taxon>Tardigrada</taxon>
        <taxon>Eutardigrada</taxon>
        <taxon>Parachela</taxon>
        <taxon>Hypsibioidea</taxon>
        <taxon>Ramazzottiidae</taxon>
        <taxon>Ramazzottius</taxon>
    </lineage>
</organism>
<dbReference type="AlphaFoldDB" id="A0A1D1VGG8"/>
<feature type="compositionally biased region" description="Basic and acidic residues" evidence="1">
    <location>
        <begin position="81"/>
        <end position="98"/>
    </location>
</feature>
<evidence type="ECO:0000313" key="2">
    <source>
        <dbReference type="EMBL" id="GAV00747.1"/>
    </source>
</evidence>
<evidence type="ECO:0000313" key="3">
    <source>
        <dbReference type="Proteomes" id="UP000186922"/>
    </source>
</evidence>
<evidence type="ECO:0000256" key="1">
    <source>
        <dbReference type="SAM" id="MobiDB-lite"/>
    </source>
</evidence>
<keyword evidence="3" id="KW-1185">Reference proteome</keyword>
<proteinExistence type="predicted"/>
<gene>
    <name evidence="2" type="primary">RvY_11549-1</name>
    <name evidence="2" type="synonym">RvY_11549.1</name>
    <name evidence="2" type="ORF">RvY_11549</name>
</gene>
<sequence length="114" mass="12853">MTLSGNKKPSSTRRKFLSYDGVVEGHETRKLDLEAEKIVISPRKTLALEKAAGYQHEKRIEALQTTRSRSQTNRSAVRKSLVRDSTCEHQTAAREERSSTTVIPRIHVLLAPLV</sequence>
<reference evidence="2 3" key="1">
    <citation type="journal article" date="2016" name="Nat. Commun.">
        <title>Extremotolerant tardigrade genome and improved radiotolerance of human cultured cells by tardigrade-unique protein.</title>
        <authorList>
            <person name="Hashimoto T."/>
            <person name="Horikawa D.D."/>
            <person name="Saito Y."/>
            <person name="Kuwahara H."/>
            <person name="Kozuka-Hata H."/>
            <person name="Shin-I T."/>
            <person name="Minakuchi Y."/>
            <person name="Ohishi K."/>
            <person name="Motoyama A."/>
            <person name="Aizu T."/>
            <person name="Enomoto A."/>
            <person name="Kondo K."/>
            <person name="Tanaka S."/>
            <person name="Hara Y."/>
            <person name="Koshikawa S."/>
            <person name="Sagara H."/>
            <person name="Miura T."/>
            <person name="Yokobori S."/>
            <person name="Miyagawa K."/>
            <person name="Suzuki Y."/>
            <person name="Kubo T."/>
            <person name="Oyama M."/>
            <person name="Kohara Y."/>
            <person name="Fujiyama A."/>
            <person name="Arakawa K."/>
            <person name="Katayama T."/>
            <person name="Toyoda A."/>
            <person name="Kunieda T."/>
        </authorList>
    </citation>
    <scope>NUCLEOTIDE SEQUENCE [LARGE SCALE GENOMIC DNA]</scope>
    <source>
        <strain evidence="2 3">YOKOZUNA-1</strain>
    </source>
</reference>
<comment type="caution">
    <text evidence="2">The sequence shown here is derived from an EMBL/GenBank/DDBJ whole genome shotgun (WGS) entry which is preliminary data.</text>
</comment>
<accession>A0A1D1VGG8</accession>
<protein>
    <submittedName>
        <fullName evidence="2">Uncharacterized protein</fullName>
    </submittedName>
</protein>
<dbReference type="EMBL" id="BDGG01000006">
    <property type="protein sequence ID" value="GAV00747.1"/>
    <property type="molecule type" value="Genomic_DNA"/>
</dbReference>
<feature type="region of interest" description="Disordered" evidence="1">
    <location>
        <begin position="62"/>
        <end position="100"/>
    </location>
</feature>
<dbReference type="Proteomes" id="UP000186922">
    <property type="component" value="Unassembled WGS sequence"/>
</dbReference>
<feature type="compositionally biased region" description="Polar residues" evidence="1">
    <location>
        <begin position="63"/>
        <end position="75"/>
    </location>
</feature>